<comment type="caution">
    <text evidence="10">The sequence shown here is derived from an EMBL/GenBank/DDBJ whole genome shotgun (WGS) entry which is preliminary data.</text>
</comment>
<dbReference type="Pfam" id="PF00265">
    <property type="entry name" value="TK"/>
    <property type="match status" value="1"/>
</dbReference>
<reference evidence="10 11" key="1">
    <citation type="journal article" date="2015" name="Nature">
        <title>rRNA introns, odd ribosomes, and small enigmatic genomes across a large radiation of phyla.</title>
        <authorList>
            <person name="Brown C.T."/>
            <person name="Hug L.A."/>
            <person name="Thomas B.C."/>
            <person name="Sharon I."/>
            <person name="Castelle C.J."/>
            <person name="Singh A."/>
            <person name="Wilkins M.J."/>
            <person name="Williams K.H."/>
            <person name="Banfield J.F."/>
        </authorList>
    </citation>
    <scope>NUCLEOTIDE SEQUENCE [LARGE SCALE GENOMIC DNA]</scope>
</reference>
<sequence length="452" mass="52430">MLKKRGKLVVRHGPMWSDKTTWLIEKYRQGCRVLAFKPNIDNRYTGRPVLKSHNGAEVRAVLVNKDRPKELLELAEKITGLERIMIDETNFFHQSLIKIIERFIKKGIDVYAAGLLLDSDRKEFGPTKKLTRLADEVIEGRARCDFKFANGYCTNPAKFTFAKRKKESQLVVGAVDLYGAACAEHYHLLHVTETKNEEWLKRLRLPKKIVLDSSIKTYLQTLRLPYLRRSLKFSPDRYPRIEVGADTMRVGKTTAVEVLAKELKNMKLPVTASFEDWRRNPHLKKSYKDSSLALLNSQKWFIQRKFEQLRLGAANKIFVQDVHPEMDFCYALTNLILGRMKLKHFQKYVDYFYSLDWAHLPAADVLVYLTASDAVVLKRAHASLRPFETIDDNYFLVMKRVNQAWLAGTKYLLDVVVLAINTDNFNFVKNKGAKQKLAKKVLKKLAELGWRY</sequence>
<dbReference type="STRING" id="1618369.UV54_C0001G0019"/>
<evidence type="ECO:0000259" key="9">
    <source>
        <dbReference type="Pfam" id="PF01712"/>
    </source>
</evidence>
<evidence type="ECO:0000256" key="8">
    <source>
        <dbReference type="RuleBase" id="RU004165"/>
    </source>
</evidence>
<dbReference type="EMBL" id="LCEW01000001">
    <property type="protein sequence ID" value="KKS80669.1"/>
    <property type="molecule type" value="Genomic_DNA"/>
</dbReference>
<dbReference type="GO" id="GO:0046104">
    <property type="term" value="P:thymidine metabolic process"/>
    <property type="evidence" value="ECO:0007669"/>
    <property type="project" value="TreeGrafter"/>
</dbReference>
<evidence type="ECO:0000313" key="10">
    <source>
        <dbReference type="EMBL" id="KKS80669.1"/>
    </source>
</evidence>
<keyword evidence="7" id="KW-0067">ATP-binding</keyword>
<dbReference type="InterPro" id="IPR027417">
    <property type="entry name" value="P-loop_NTPase"/>
</dbReference>
<evidence type="ECO:0000256" key="4">
    <source>
        <dbReference type="ARBA" id="ARBA00022679"/>
    </source>
</evidence>
<dbReference type="Proteomes" id="UP000034213">
    <property type="component" value="Unassembled WGS sequence"/>
</dbReference>
<feature type="domain" description="Deoxynucleoside kinase" evidence="9">
    <location>
        <begin position="248"/>
        <end position="445"/>
    </location>
</feature>
<dbReference type="Gene3D" id="3.40.50.300">
    <property type="entry name" value="P-loop containing nucleotide triphosphate hydrolases"/>
    <property type="match status" value="2"/>
</dbReference>
<dbReference type="InterPro" id="IPR001267">
    <property type="entry name" value="Thymidine_kinase"/>
</dbReference>
<protein>
    <recommendedName>
        <fullName evidence="2">thymidine kinase</fullName>
        <ecNumber evidence="2">2.7.1.21</ecNumber>
    </recommendedName>
</protein>
<dbReference type="PANTHER" id="PTHR11441:SF0">
    <property type="entry name" value="THYMIDINE KINASE, CYTOSOLIC"/>
    <property type="match status" value="1"/>
</dbReference>
<dbReference type="GO" id="GO:0005524">
    <property type="term" value="F:ATP binding"/>
    <property type="evidence" value="ECO:0007669"/>
    <property type="project" value="UniProtKB-KW"/>
</dbReference>
<keyword evidence="4" id="KW-0808">Transferase</keyword>
<dbReference type="InterPro" id="IPR031314">
    <property type="entry name" value="DNK_dom"/>
</dbReference>
<comment type="similarity">
    <text evidence="1 8">Belongs to the thymidine kinase family.</text>
</comment>
<evidence type="ECO:0000256" key="5">
    <source>
        <dbReference type="ARBA" id="ARBA00022741"/>
    </source>
</evidence>
<evidence type="ECO:0000256" key="1">
    <source>
        <dbReference type="ARBA" id="ARBA00007587"/>
    </source>
</evidence>
<evidence type="ECO:0000256" key="3">
    <source>
        <dbReference type="ARBA" id="ARBA00022634"/>
    </source>
</evidence>
<accession>A0A0G1C5I7</accession>
<dbReference type="SUPFAM" id="SSF52540">
    <property type="entry name" value="P-loop containing nucleoside triphosphate hydrolases"/>
    <property type="match status" value="2"/>
</dbReference>
<gene>
    <name evidence="10" type="ORF">UV54_C0001G0019</name>
</gene>
<dbReference type="PANTHER" id="PTHR11441">
    <property type="entry name" value="THYMIDINE KINASE"/>
    <property type="match status" value="1"/>
</dbReference>
<evidence type="ECO:0000256" key="6">
    <source>
        <dbReference type="ARBA" id="ARBA00022777"/>
    </source>
</evidence>
<proteinExistence type="inferred from homology"/>
<organism evidence="10 11">
    <name type="scientific">Candidatus Beckwithbacteria bacterium GW2011_GWA2_43_10</name>
    <dbReference type="NCBI Taxonomy" id="1618369"/>
    <lineage>
        <taxon>Bacteria</taxon>
        <taxon>Candidatus Beckwithiibacteriota</taxon>
    </lineage>
</organism>
<evidence type="ECO:0000256" key="2">
    <source>
        <dbReference type="ARBA" id="ARBA00012118"/>
    </source>
</evidence>
<dbReference type="GO" id="GO:0004797">
    <property type="term" value="F:thymidine kinase activity"/>
    <property type="evidence" value="ECO:0007669"/>
    <property type="project" value="UniProtKB-EC"/>
</dbReference>
<keyword evidence="6 10" id="KW-0418">Kinase</keyword>
<dbReference type="GO" id="GO:0005829">
    <property type="term" value="C:cytosol"/>
    <property type="evidence" value="ECO:0007669"/>
    <property type="project" value="TreeGrafter"/>
</dbReference>
<dbReference type="AlphaFoldDB" id="A0A0G1C5I7"/>
<keyword evidence="5" id="KW-0547">Nucleotide-binding</keyword>
<evidence type="ECO:0000313" key="11">
    <source>
        <dbReference type="Proteomes" id="UP000034213"/>
    </source>
</evidence>
<dbReference type="EC" id="2.7.1.21" evidence="2"/>
<name>A0A0G1C5I7_9BACT</name>
<keyword evidence="3" id="KW-0237">DNA synthesis</keyword>
<dbReference type="Pfam" id="PF01712">
    <property type="entry name" value="dNK"/>
    <property type="match status" value="1"/>
</dbReference>
<evidence type="ECO:0000256" key="7">
    <source>
        <dbReference type="ARBA" id="ARBA00022840"/>
    </source>
</evidence>
<dbReference type="GO" id="GO:0071897">
    <property type="term" value="P:DNA biosynthetic process"/>
    <property type="evidence" value="ECO:0007669"/>
    <property type="project" value="UniProtKB-KW"/>
</dbReference>